<dbReference type="Pfam" id="PF00170">
    <property type="entry name" value="bZIP_1"/>
    <property type="match status" value="1"/>
</dbReference>
<feature type="compositionally biased region" description="Polar residues" evidence="4">
    <location>
        <begin position="500"/>
        <end position="511"/>
    </location>
</feature>
<dbReference type="OrthoDB" id="1435597at2759"/>
<dbReference type="Gramene" id="Pp3c5_20330V3.1">
    <property type="protein sequence ID" value="Pp3c5_20330V3.1"/>
    <property type="gene ID" value="Pp3c5_20330"/>
</dbReference>
<dbReference type="Gene3D" id="1.20.5.170">
    <property type="match status" value="1"/>
</dbReference>
<dbReference type="InterPro" id="IPR044759">
    <property type="entry name" value="bZIP_RF2"/>
</dbReference>
<dbReference type="EnsemblPlants" id="Pp3c5_20330V3.6">
    <property type="protein sequence ID" value="Pp3c5_20330V3.6"/>
    <property type="gene ID" value="Pp3c5_20330"/>
</dbReference>
<dbReference type="SUPFAM" id="SSF57959">
    <property type="entry name" value="Leucine zipper domain"/>
    <property type="match status" value="1"/>
</dbReference>
<feature type="compositionally biased region" description="Basic and acidic residues" evidence="4">
    <location>
        <begin position="266"/>
        <end position="297"/>
    </location>
</feature>
<dbReference type="EnsemblPlants" id="Pp3c5_20330V3.1">
    <property type="protein sequence ID" value="Pp3c5_20330V3.1"/>
    <property type="gene ID" value="Pp3c5_20330"/>
</dbReference>
<evidence type="ECO:0000313" key="8">
    <source>
        <dbReference type="Proteomes" id="UP000006727"/>
    </source>
</evidence>
<dbReference type="FunFam" id="1.20.5.170:FF:000086">
    <property type="entry name" value="Transcription factor VIP1"/>
    <property type="match status" value="1"/>
</dbReference>
<dbReference type="EnsemblPlants" id="Pp3c5_20330V3.2">
    <property type="protein sequence ID" value="Pp3c5_20330V3.2"/>
    <property type="gene ID" value="Pp3c5_20330"/>
</dbReference>
<feature type="domain" description="BZIP" evidence="5">
    <location>
        <begin position="313"/>
        <end position="359"/>
    </location>
</feature>
<reference evidence="6 8" key="1">
    <citation type="journal article" date="2008" name="Science">
        <title>The Physcomitrella genome reveals evolutionary insights into the conquest of land by plants.</title>
        <authorList>
            <person name="Rensing S."/>
            <person name="Lang D."/>
            <person name="Zimmer A."/>
            <person name="Terry A."/>
            <person name="Salamov A."/>
            <person name="Shapiro H."/>
            <person name="Nishiyama T."/>
            <person name="Perroud P.-F."/>
            <person name="Lindquist E."/>
            <person name="Kamisugi Y."/>
            <person name="Tanahashi T."/>
            <person name="Sakakibara K."/>
            <person name="Fujita T."/>
            <person name="Oishi K."/>
            <person name="Shin-I T."/>
            <person name="Kuroki Y."/>
            <person name="Toyoda A."/>
            <person name="Suzuki Y."/>
            <person name="Hashimoto A."/>
            <person name="Yamaguchi K."/>
            <person name="Sugano A."/>
            <person name="Kohara Y."/>
            <person name="Fujiyama A."/>
            <person name="Anterola A."/>
            <person name="Aoki S."/>
            <person name="Ashton N."/>
            <person name="Barbazuk W.B."/>
            <person name="Barker E."/>
            <person name="Bennetzen J."/>
            <person name="Bezanilla M."/>
            <person name="Blankenship R."/>
            <person name="Cho S.H."/>
            <person name="Dutcher S."/>
            <person name="Estelle M."/>
            <person name="Fawcett J.A."/>
            <person name="Gundlach H."/>
            <person name="Hanada K."/>
            <person name="Heyl A."/>
            <person name="Hicks K.A."/>
            <person name="Hugh J."/>
            <person name="Lohr M."/>
            <person name="Mayer K."/>
            <person name="Melkozernov A."/>
            <person name="Murata T."/>
            <person name="Nelson D."/>
            <person name="Pils B."/>
            <person name="Prigge M."/>
            <person name="Reiss B."/>
            <person name="Renner T."/>
            <person name="Rombauts S."/>
            <person name="Rushton P."/>
            <person name="Sanderfoot A."/>
            <person name="Schween G."/>
            <person name="Shiu S.-H."/>
            <person name="Stueber K."/>
            <person name="Theodoulou F.L."/>
            <person name="Tu H."/>
            <person name="Van de Peer Y."/>
            <person name="Verrier P.J."/>
            <person name="Waters E."/>
            <person name="Wood A."/>
            <person name="Yang L."/>
            <person name="Cove D."/>
            <person name="Cuming A."/>
            <person name="Hasebe M."/>
            <person name="Lucas S."/>
            <person name="Mishler D.B."/>
            <person name="Reski R."/>
            <person name="Grigoriev I."/>
            <person name="Quatrano R.S."/>
            <person name="Boore J.L."/>
        </authorList>
    </citation>
    <scope>NUCLEOTIDE SEQUENCE [LARGE SCALE GENOMIC DNA]</scope>
    <source>
        <strain evidence="7 8">cv. Gransden 2004</strain>
    </source>
</reference>
<keyword evidence="8" id="KW-1185">Reference proteome</keyword>
<dbReference type="PaxDb" id="3218-PP1S93_157V6.1"/>
<keyword evidence="2" id="KW-0804">Transcription</keyword>
<dbReference type="EMBL" id="ABEU02000005">
    <property type="protein sequence ID" value="PNR54252.1"/>
    <property type="molecule type" value="Genomic_DNA"/>
</dbReference>
<dbReference type="Proteomes" id="UP000006727">
    <property type="component" value="Chromosome 5"/>
</dbReference>
<feature type="compositionally biased region" description="Polar residues" evidence="4">
    <location>
        <begin position="248"/>
        <end position="261"/>
    </location>
</feature>
<dbReference type="KEGG" id="ppp:112282640"/>
<evidence type="ECO:0000256" key="2">
    <source>
        <dbReference type="ARBA" id="ARBA00023163"/>
    </source>
</evidence>
<dbReference type="EnsemblPlants" id="Pp3c5_20330V3.5">
    <property type="protein sequence ID" value="Pp3c5_20330V3.5"/>
    <property type="gene ID" value="Pp3c5_20330"/>
</dbReference>
<feature type="region of interest" description="Disordered" evidence="4">
    <location>
        <begin position="120"/>
        <end position="329"/>
    </location>
</feature>
<feature type="compositionally biased region" description="Polar residues" evidence="4">
    <location>
        <begin position="11"/>
        <end position="24"/>
    </location>
</feature>
<dbReference type="EnsemblPlants" id="Pp3c5_20330V3.3">
    <property type="protein sequence ID" value="Pp3c5_20330V3.3"/>
    <property type="gene ID" value="Pp3c5_20330"/>
</dbReference>
<dbReference type="InterPro" id="IPR052483">
    <property type="entry name" value="bZIP_transcription_regulators"/>
</dbReference>
<accession>A0A2K1KKF4</accession>
<dbReference type="Gramene" id="Pp3c5_20330V3.5">
    <property type="protein sequence ID" value="Pp3c5_20330V3.5"/>
    <property type="gene ID" value="Pp3c5_20330"/>
</dbReference>
<feature type="region of interest" description="Disordered" evidence="4">
    <location>
        <begin position="441"/>
        <end position="463"/>
    </location>
</feature>
<dbReference type="CDD" id="cd14703">
    <property type="entry name" value="bZIP_plant_RF2"/>
    <property type="match status" value="1"/>
</dbReference>
<dbReference type="FunCoup" id="A0A2K1KKF4">
    <property type="interactions" value="232"/>
</dbReference>
<keyword evidence="1" id="KW-0805">Transcription regulation</keyword>
<dbReference type="Gramene" id="Pp3c5_20330V3.4">
    <property type="protein sequence ID" value="Pp3c5_20330V3.4"/>
    <property type="gene ID" value="Pp3c5_20330"/>
</dbReference>
<dbReference type="InterPro" id="IPR004827">
    <property type="entry name" value="bZIP"/>
</dbReference>
<feature type="region of interest" description="Disordered" evidence="4">
    <location>
        <begin position="483"/>
        <end position="533"/>
    </location>
</feature>
<feature type="region of interest" description="Disordered" evidence="4">
    <location>
        <begin position="1"/>
        <end position="31"/>
    </location>
</feature>
<dbReference type="RefSeq" id="XP_024376315.1">
    <property type="nucleotide sequence ID" value="XM_024520547.2"/>
</dbReference>
<reference evidence="6 8" key="2">
    <citation type="journal article" date="2018" name="Plant J.">
        <title>The Physcomitrella patens chromosome-scale assembly reveals moss genome structure and evolution.</title>
        <authorList>
            <person name="Lang D."/>
            <person name="Ullrich K.K."/>
            <person name="Murat F."/>
            <person name="Fuchs J."/>
            <person name="Jenkins J."/>
            <person name="Haas F.B."/>
            <person name="Piednoel M."/>
            <person name="Gundlach H."/>
            <person name="Van Bel M."/>
            <person name="Meyberg R."/>
            <person name="Vives C."/>
            <person name="Morata J."/>
            <person name="Symeonidi A."/>
            <person name="Hiss M."/>
            <person name="Muchero W."/>
            <person name="Kamisugi Y."/>
            <person name="Saleh O."/>
            <person name="Blanc G."/>
            <person name="Decker E.L."/>
            <person name="van Gessel N."/>
            <person name="Grimwood J."/>
            <person name="Hayes R.D."/>
            <person name="Graham S.W."/>
            <person name="Gunter L.E."/>
            <person name="McDaniel S.F."/>
            <person name="Hoernstein S.N.W."/>
            <person name="Larsson A."/>
            <person name="Li F.W."/>
            <person name="Perroud P.F."/>
            <person name="Phillips J."/>
            <person name="Ranjan P."/>
            <person name="Rokshar D.S."/>
            <person name="Rothfels C.J."/>
            <person name="Schneider L."/>
            <person name="Shu S."/>
            <person name="Stevenson D.W."/>
            <person name="Thummler F."/>
            <person name="Tillich M."/>
            <person name="Villarreal Aguilar J.C."/>
            <person name="Widiez T."/>
            <person name="Wong G.K."/>
            <person name="Wymore A."/>
            <person name="Zhang Y."/>
            <person name="Zimmer A.D."/>
            <person name="Quatrano R.S."/>
            <person name="Mayer K.F.X."/>
            <person name="Goodstein D."/>
            <person name="Casacuberta J.M."/>
            <person name="Vandepoele K."/>
            <person name="Reski R."/>
            <person name="Cuming A.C."/>
            <person name="Tuskan G.A."/>
            <person name="Maumus F."/>
            <person name="Salse J."/>
            <person name="Schmutz J."/>
            <person name="Rensing S.A."/>
        </authorList>
    </citation>
    <scope>NUCLEOTIDE SEQUENCE [LARGE SCALE GENOMIC DNA]</scope>
    <source>
        <strain evidence="7 8">cv. Gransden 2004</strain>
    </source>
</reference>
<dbReference type="AlphaFoldDB" id="A0A2K1KKF4"/>
<reference evidence="7" key="3">
    <citation type="submission" date="2020-12" db="UniProtKB">
        <authorList>
            <consortium name="EnsemblPlants"/>
        </authorList>
    </citation>
    <scope>IDENTIFICATION</scope>
</reference>
<evidence type="ECO:0000313" key="6">
    <source>
        <dbReference type="EMBL" id="PNR54252.1"/>
    </source>
</evidence>
<dbReference type="Gramene" id="Pp3c5_20330V3.3">
    <property type="protein sequence ID" value="Pp3c5_20330V3.3"/>
    <property type="gene ID" value="Pp3c5_20330"/>
</dbReference>
<dbReference type="InterPro" id="IPR046347">
    <property type="entry name" value="bZIP_sf"/>
</dbReference>
<evidence type="ECO:0000313" key="7">
    <source>
        <dbReference type="EnsemblPlants" id="Pp3c5_20330V3.1"/>
    </source>
</evidence>
<dbReference type="GO" id="GO:0003677">
    <property type="term" value="F:DNA binding"/>
    <property type="evidence" value="ECO:0000318"/>
    <property type="project" value="GO_Central"/>
</dbReference>
<dbReference type="Gramene" id="Pp3c5_20330V3.6">
    <property type="protein sequence ID" value="Pp3c5_20330V3.6"/>
    <property type="gene ID" value="Pp3c5_20330"/>
</dbReference>
<evidence type="ECO:0000256" key="1">
    <source>
        <dbReference type="ARBA" id="ARBA00023015"/>
    </source>
</evidence>
<evidence type="ECO:0000256" key="4">
    <source>
        <dbReference type="SAM" id="MobiDB-lite"/>
    </source>
</evidence>
<dbReference type="GeneID" id="112282640"/>
<dbReference type="GO" id="GO:0003700">
    <property type="term" value="F:DNA-binding transcription factor activity"/>
    <property type="evidence" value="ECO:0007669"/>
    <property type="project" value="InterPro"/>
</dbReference>
<dbReference type="Gramene" id="Pp3c5_20330V3.2">
    <property type="protein sequence ID" value="Pp3c5_20330V3.2"/>
    <property type="gene ID" value="Pp3c5_20330"/>
</dbReference>
<protein>
    <recommendedName>
        <fullName evidence="5">BZIP domain-containing protein</fullName>
    </recommendedName>
</protein>
<dbReference type="EnsemblPlants" id="Pp3c5_20330V3.4">
    <property type="protein sequence ID" value="Pp3c5_20330V3.4"/>
    <property type="gene ID" value="Pp3c5_20330"/>
</dbReference>
<dbReference type="PANTHER" id="PTHR46391">
    <property type="entry name" value="BASIC LEUCINE ZIPPER 34"/>
    <property type="match status" value="1"/>
</dbReference>
<organism evidence="6">
    <name type="scientific">Physcomitrium patens</name>
    <name type="common">Spreading-leaved earth moss</name>
    <name type="synonym">Physcomitrella patens</name>
    <dbReference type="NCBI Taxonomy" id="3218"/>
    <lineage>
        <taxon>Eukaryota</taxon>
        <taxon>Viridiplantae</taxon>
        <taxon>Streptophyta</taxon>
        <taxon>Embryophyta</taxon>
        <taxon>Bryophyta</taxon>
        <taxon>Bryophytina</taxon>
        <taxon>Bryopsida</taxon>
        <taxon>Funariidae</taxon>
        <taxon>Funariales</taxon>
        <taxon>Funariaceae</taxon>
        <taxon>Physcomitrium</taxon>
    </lineage>
</organism>
<dbReference type="GO" id="GO:0005634">
    <property type="term" value="C:nucleus"/>
    <property type="evidence" value="ECO:0000318"/>
    <property type="project" value="GO_Central"/>
</dbReference>
<sequence>MSSGKGDARQVNWSHPMSSSSQLPPKSPGAYSMFGSGSSLFESDLLASLPLRGGSHHKRTPSAGYLPNVVPLWLEDILESPDGEVVVRKGSHRRSSSDSVAFLDSPQDLTNFVANVTEEEEFVLRDPPPPIARPSHRRGVSADLKSSQYDVPGPQRPSHRRGMSADYNNNRLDKEQLMSVLSELEPFQTQQPRQRPEKHIPRGVGPPGMVRPGSSNDSWNPEKGKKHVTLPVSNSTSDSVSHERGRNQKSNVTTSENRSTGSDSNSHSDESHDELQSGHLGREKFEQEAQSKREGDGSRQAQGDGTEVDPSLDPKKAKRILANRQSAQRSRVRKLQYISELERSVNALQTEVSTMSPQVGFYDHRRALLTAENVLLKQKLAALSQSQRYKEAQNESLKKEVQRLLQIFNQQNQSQQQIQVVQHRPLSPNAFEISQQQLSKLDLGPNIPKPKSPDLYSSGVNGKNSSGLSSSLFAGGVVSPQMRSGSNVVRPPSHPAKVGVNTSCMAPSSGKNLEGRMMGGSGTLPSDFMVHNS</sequence>
<dbReference type="PROSITE" id="PS00036">
    <property type="entry name" value="BZIP_BASIC"/>
    <property type="match status" value="1"/>
</dbReference>
<dbReference type="GO" id="GO:0045893">
    <property type="term" value="P:positive regulation of DNA-templated transcription"/>
    <property type="evidence" value="ECO:0000318"/>
    <property type="project" value="GO_Central"/>
</dbReference>
<dbReference type="SMART" id="SM00338">
    <property type="entry name" value="BRLZ"/>
    <property type="match status" value="1"/>
</dbReference>
<name>A0A2K1KKF4_PHYPA</name>
<gene>
    <name evidence="7" type="primary">LOC112282640</name>
    <name evidence="6" type="ORF">PHYPA_007929</name>
</gene>
<dbReference type="PANTHER" id="PTHR46391:SF35">
    <property type="entry name" value="BASIC LEUCINE ZIPPER 34-LIKE ISOFORM X1"/>
    <property type="match status" value="1"/>
</dbReference>
<evidence type="ECO:0000259" key="5">
    <source>
        <dbReference type="PROSITE" id="PS50217"/>
    </source>
</evidence>
<dbReference type="PROSITE" id="PS50217">
    <property type="entry name" value="BZIP"/>
    <property type="match status" value="1"/>
</dbReference>
<evidence type="ECO:0000256" key="3">
    <source>
        <dbReference type="ARBA" id="ARBA00023242"/>
    </source>
</evidence>
<keyword evidence="3" id="KW-0539">Nucleus</keyword>
<proteinExistence type="predicted"/>